<organism evidence="5 6">
    <name type="scientific">Vairimorpha necatrix</name>
    <dbReference type="NCBI Taxonomy" id="6039"/>
    <lineage>
        <taxon>Eukaryota</taxon>
        <taxon>Fungi</taxon>
        <taxon>Fungi incertae sedis</taxon>
        <taxon>Microsporidia</taxon>
        <taxon>Nosematidae</taxon>
        <taxon>Vairimorpha</taxon>
    </lineage>
</organism>
<evidence type="ECO:0000256" key="3">
    <source>
        <dbReference type="ARBA" id="ARBA00023163"/>
    </source>
</evidence>
<dbReference type="GO" id="GO:0006367">
    <property type="term" value="P:transcription initiation at RNA polymerase II promoter"/>
    <property type="evidence" value="ECO:0007669"/>
    <property type="project" value="InterPro"/>
</dbReference>
<evidence type="ECO:0000256" key="2">
    <source>
        <dbReference type="ARBA" id="ARBA00023015"/>
    </source>
</evidence>
<dbReference type="InterPro" id="IPR013083">
    <property type="entry name" value="Znf_RING/FYVE/PHD"/>
</dbReference>
<dbReference type="GeneID" id="90540934"/>
<dbReference type="Pfam" id="PF02002">
    <property type="entry name" value="TFIIE_alpha"/>
    <property type="match status" value="1"/>
</dbReference>
<reference evidence="5" key="1">
    <citation type="journal article" date="2024" name="BMC Genomics">
        <title>Functional annotation of a divergent genome using sequence and structure-based similarity.</title>
        <authorList>
            <person name="Svedberg D."/>
            <person name="Winiger R.R."/>
            <person name="Berg A."/>
            <person name="Sharma H."/>
            <person name="Tellgren-Roth C."/>
            <person name="Debrunner-Vossbrinck B.A."/>
            <person name="Vossbrinck C.R."/>
            <person name="Barandun J."/>
        </authorList>
    </citation>
    <scope>NUCLEOTIDE SEQUENCE</scope>
    <source>
        <strain evidence="5">Illinois isolate</strain>
    </source>
</reference>
<dbReference type="InterPro" id="IPR002853">
    <property type="entry name" value="TFIIE_asu"/>
</dbReference>
<dbReference type="KEGG" id="vnx:VNE69_03338"/>
<dbReference type="AlphaFoldDB" id="A0AAX4JB06"/>
<dbReference type="RefSeq" id="XP_065329273.1">
    <property type="nucleotide sequence ID" value="XM_065473201.1"/>
</dbReference>
<comment type="similarity">
    <text evidence="1">Belongs to the TFIIE alpha subunit family.</text>
</comment>
<sequence length="284" mass="34297">MEYLPHMKSLIQTVVRKFYELHHCILVDIILENILIYDTDLQKLMKMHNKEINKLLVALKEDKIIKYENKVEVFEDKRQYLRTVYYINFVEVRDIIKYKIFKITKKLDEDLRNSTKEGYYCKTCDKQFSALDAQLIMTNYIFQCDECNGELIENGTNCTTENTLNAKFMNNIRDIINLLKELDKFEIPNMDFFQLTEFKKELEKKTEEKKDIVEIKTEENFMSIESDIIKYEEDEKKEEIKNDIEDFVSVNGEMKKFKDVTDEDIEKMNEEEYEKYFEVYSKNN</sequence>
<dbReference type="PANTHER" id="PTHR13097:SF7">
    <property type="entry name" value="GENERAL TRANSCRIPTION FACTOR IIE SUBUNIT 1"/>
    <property type="match status" value="1"/>
</dbReference>
<evidence type="ECO:0000313" key="6">
    <source>
        <dbReference type="Proteomes" id="UP001334084"/>
    </source>
</evidence>
<evidence type="ECO:0000256" key="1">
    <source>
        <dbReference type="ARBA" id="ARBA00008947"/>
    </source>
</evidence>
<dbReference type="SUPFAM" id="SSF57783">
    <property type="entry name" value="Zinc beta-ribbon"/>
    <property type="match status" value="1"/>
</dbReference>
<dbReference type="Gene3D" id="3.30.40.10">
    <property type="entry name" value="Zinc/RING finger domain, C3HC4 (zinc finger)"/>
    <property type="match status" value="1"/>
</dbReference>
<protein>
    <submittedName>
        <fullName evidence="5">Transcription initiation factor IIE subunit alpha (T2EA)</fullName>
    </submittedName>
</protein>
<dbReference type="PANTHER" id="PTHR13097">
    <property type="entry name" value="TRANSCRIPTION INITIATION FACTOR IIE, ALPHA SUBUNIT"/>
    <property type="match status" value="1"/>
</dbReference>
<feature type="domain" description="HTH TFE/IIEalpha-type" evidence="4">
    <location>
        <begin position="7"/>
        <end position="97"/>
    </location>
</feature>
<proteinExistence type="inferred from homology"/>
<accession>A0AAX4JB06</accession>
<dbReference type="EMBL" id="CP142728">
    <property type="protein sequence ID" value="WUR03128.1"/>
    <property type="molecule type" value="Genomic_DNA"/>
</dbReference>
<evidence type="ECO:0000259" key="4">
    <source>
        <dbReference type="PROSITE" id="PS51344"/>
    </source>
</evidence>
<dbReference type="SMART" id="SM00531">
    <property type="entry name" value="TFIIE"/>
    <property type="match status" value="1"/>
</dbReference>
<keyword evidence="6" id="KW-1185">Reference proteome</keyword>
<dbReference type="InterPro" id="IPR039997">
    <property type="entry name" value="TFE"/>
</dbReference>
<keyword evidence="3" id="KW-0804">Transcription</keyword>
<evidence type="ECO:0000313" key="5">
    <source>
        <dbReference type="EMBL" id="WUR03128.1"/>
    </source>
</evidence>
<dbReference type="InterPro" id="IPR024550">
    <property type="entry name" value="TFIIEa/SarR/Rpc3_HTH_dom"/>
</dbReference>
<name>A0AAX4JB06_9MICR</name>
<dbReference type="Proteomes" id="UP001334084">
    <property type="component" value="Chromosome 3"/>
</dbReference>
<dbReference type="InterPro" id="IPR017919">
    <property type="entry name" value="TFIIE/TFIIEa_HTH"/>
</dbReference>
<keyword evidence="2" id="KW-0805">Transcription regulation</keyword>
<dbReference type="GO" id="GO:0005673">
    <property type="term" value="C:transcription factor TFIIE complex"/>
    <property type="evidence" value="ECO:0007669"/>
    <property type="project" value="TreeGrafter"/>
</dbReference>
<gene>
    <name evidence="5" type="ORF">VNE69_03338</name>
</gene>
<dbReference type="PROSITE" id="PS51344">
    <property type="entry name" value="HTH_TFE_IIE"/>
    <property type="match status" value="1"/>
</dbReference>